<dbReference type="OrthoDB" id="10250354at2759"/>
<dbReference type="Proteomes" id="UP000612746">
    <property type="component" value="Unassembled WGS sequence"/>
</dbReference>
<keyword evidence="2" id="KW-1133">Transmembrane helix</keyword>
<dbReference type="EMBL" id="JAEPRA010000008">
    <property type="protein sequence ID" value="KAG2181478.1"/>
    <property type="molecule type" value="Genomic_DNA"/>
</dbReference>
<keyword evidence="5" id="KW-1185">Reference proteome</keyword>
<comment type="caution">
    <text evidence="4">The sequence shown here is derived from an EMBL/GenBank/DDBJ whole genome shotgun (WGS) entry which is preliminary data.</text>
</comment>
<dbReference type="CDD" id="cd06257">
    <property type="entry name" value="DnaJ"/>
    <property type="match status" value="1"/>
</dbReference>
<dbReference type="AlphaFoldDB" id="A0A8H7UIX4"/>
<evidence type="ECO:0000313" key="4">
    <source>
        <dbReference type="EMBL" id="KAG2181478.1"/>
    </source>
</evidence>
<organism evidence="4 5">
    <name type="scientific">Umbelopsis vinacea</name>
    <dbReference type="NCBI Taxonomy" id="44442"/>
    <lineage>
        <taxon>Eukaryota</taxon>
        <taxon>Fungi</taxon>
        <taxon>Fungi incertae sedis</taxon>
        <taxon>Mucoromycota</taxon>
        <taxon>Mucoromycotina</taxon>
        <taxon>Umbelopsidomycetes</taxon>
        <taxon>Umbelopsidales</taxon>
        <taxon>Umbelopsidaceae</taxon>
        <taxon>Umbelopsis</taxon>
    </lineage>
</organism>
<dbReference type="InterPro" id="IPR018253">
    <property type="entry name" value="DnaJ_domain_CS"/>
</dbReference>
<dbReference type="SUPFAM" id="SSF46565">
    <property type="entry name" value="Chaperone J-domain"/>
    <property type="match status" value="1"/>
</dbReference>
<dbReference type="Gene3D" id="1.10.287.110">
    <property type="entry name" value="DnaJ domain"/>
    <property type="match status" value="1"/>
</dbReference>
<keyword evidence="2" id="KW-0812">Transmembrane</keyword>
<dbReference type="PROSITE" id="PS00636">
    <property type="entry name" value="DNAJ_1"/>
    <property type="match status" value="1"/>
</dbReference>
<dbReference type="InterPro" id="IPR036869">
    <property type="entry name" value="J_dom_sf"/>
</dbReference>
<evidence type="ECO:0000256" key="2">
    <source>
        <dbReference type="SAM" id="Phobius"/>
    </source>
</evidence>
<dbReference type="PRINTS" id="PR00625">
    <property type="entry name" value="JDOMAIN"/>
</dbReference>
<dbReference type="InterPro" id="IPR051938">
    <property type="entry name" value="Apopto_cytoskel_mod"/>
</dbReference>
<gene>
    <name evidence="4" type="ORF">INT44_008291</name>
</gene>
<evidence type="ECO:0000259" key="3">
    <source>
        <dbReference type="PROSITE" id="PS50076"/>
    </source>
</evidence>
<feature type="transmembrane region" description="Helical" evidence="2">
    <location>
        <begin position="130"/>
        <end position="150"/>
    </location>
</feature>
<protein>
    <recommendedName>
        <fullName evidence="3">J domain-containing protein</fullName>
    </recommendedName>
</protein>
<dbReference type="Pfam" id="PF00226">
    <property type="entry name" value="DnaJ"/>
    <property type="match status" value="1"/>
</dbReference>
<dbReference type="PANTHER" id="PTHR44145">
    <property type="entry name" value="DNAJ HOMOLOG SUBFAMILY A MEMBER 3, MITOCHONDRIAL"/>
    <property type="match status" value="1"/>
</dbReference>
<proteinExistence type="predicted"/>
<dbReference type="PANTHER" id="PTHR44145:SF3">
    <property type="entry name" value="DNAJ HOMOLOG SUBFAMILY A MEMBER 3, MITOCHONDRIAL"/>
    <property type="match status" value="1"/>
</dbReference>
<dbReference type="SMART" id="SM00271">
    <property type="entry name" value="DnaJ"/>
    <property type="match status" value="1"/>
</dbReference>
<keyword evidence="1" id="KW-0143">Chaperone</keyword>
<reference evidence="4" key="1">
    <citation type="submission" date="2020-12" db="EMBL/GenBank/DDBJ databases">
        <title>Metabolic potential, ecology and presence of endohyphal bacteria is reflected in genomic diversity of Mucoromycotina.</title>
        <authorList>
            <person name="Muszewska A."/>
            <person name="Okrasinska A."/>
            <person name="Steczkiewicz K."/>
            <person name="Drgas O."/>
            <person name="Orlowska M."/>
            <person name="Perlinska-Lenart U."/>
            <person name="Aleksandrzak-Piekarczyk T."/>
            <person name="Szatraj K."/>
            <person name="Zielenkiewicz U."/>
            <person name="Pilsyk S."/>
            <person name="Malc E."/>
            <person name="Mieczkowski P."/>
            <person name="Kruszewska J.S."/>
            <person name="Biernat P."/>
            <person name="Pawlowska J."/>
        </authorList>
    </citation>
    <scope>NUCLEOTIDE SEQUENCE</scope>
    <source>
        <strain evidence="4">WA0000051536</strain>
    </source>
</reference>
<keyword evidence="2" id="KW-0472">Membrane</keyword>
<accession>A0A8H7UIX4</accession>
<name>A0A8H7UIX4_9FUNG</name>
<sequence>MTIPRFSYICKRCYATAKTPFDALNLPPNSTPSAVKKRYYELAKSLHPDTSTGDIEKFQEISQAYEILSNPSMRTLYLRTGAGWNTPAPTSPPPGNRPASYTNAHWYQDPSYTGGPWSSHDKTRFTSNSIFISAVGGIVVIMGIINIISFSTQHSVMLNAADKHHVRSSQDLQRARTEAQLFGRQRAMEKMIDNRMKYWRTQSKPEGKEPVVNSTPP</sequence>
<evidence type="ECO:0000256" key="1">
    <source>
        <dbReference type="ARBA" id="ARBA00023186"/>
    </source>
</evidence>
<evidence type="ECO:0000313" key="5">
    <source>
        <dbReference type="Proteomes" id="UP000612746"/>
    </source>
</evidence>
<feature type="domain" description="J" evidence="3">
    <location>
        <begin position="19"/>
        <end position="81"/>
    </location>
</feature>
<dbReference type="InterPro" id="IPR001623">
    <property type="entry name" value="DnaJ_domain"/>
</dbReference>
<dbReference type="PROSITE" id="PS50076">
    <property type="entry name" value="DNAJ_2"/>
    <property type="match status" value="1"/>
</dbReference>